<dbReference type="PANTHER" id="PTHR35177:SF1">
    <property type="entry name" value="HYDROGENASE MATURATION FACTOR HYPC"/>
    <property type="match status" value="1"/>
</dbReference>
<dbReference type="SUPFAM" id="SSF159127">
    <property type="entry name" value="HupF/HypC-like"/>
    <property type="match status" value="1"/>
</dbReference>
<dbReference type="RefSeq" id="WP_093447002.1">
    <property type="nucleotide sequence ID" value="NZ_FNZG01000001.1"/>
</dbReference>
<dbReference type="PROSITE" id="PS01097">
    <property type="entry name" value="HUPF_HYPC"/>
    <property type="match status" value="1"/>
</dbReference>
<protein>
    <submittedName>
        <fullName evidence="2">Hydrogenase expression/formation protein HypC</fullName>
    </submittedName>
</protein>
<evidence type="ECO:0000313" key="2">
    <source>
        <dbReference type="EMBL" id="SFC91972.1"/>
    </source>
</evidence>
<dbReference type="STRING" id="517719.SAMN05421762_2746"/>
<dbReference type="OrthoDB" id="9806017at2"/>
<dbReference type="Proteomes" id="UP000231644">
    <property type="component" value="Unassembled WGS sequence"/>
</dbReference>
<dbReference type="AlphaFoldDB" id="A0A1I1N453"/>
<evidence type="ECO:0000313" key="3">
    <source>
        <dbReference type="Proteomes" id="UP000231644"/>
    </source>
</evidence>
<evidence type="ECO:0000256" key="1">
    <source>
        <dbReference type="ARBA" id="ARBA00006018"/>
    </source>
</evidence>
<dbReference type="PRINTS" id="PR00445">
    <property type="entry name" value="HUPFHYPC"/>
</dbReference>
<comment type="similarity">
    <text evidence="1">Belongs to the HupF/HypC family.</text>
</comment>
<dbReference type="PANTHER" id="PTHR35177">
    <property type="entry name" value="HYDROGENASE MATURATION FACTOR HYBG"/>
    <property type="match status" value="1"/>
</dbReference>
<dbReference type="Pfam" id="PF01455">
    <property type="entry name" value="HupF_HypC"/>
    <property type="match status" value="1"/>
</dbReference>
<gene>
    <name evidence="2" type="ORF">SAMN05421762_2746</name>
</gene>
<dbReference type="GO" id="GO:0051604">
    <property type="term" value="P:protein maturation"/>
    <property type="evidence" value="ECO:0007669"/>
    <property type="project" value="TreeGrafter"/>
</dbReference>
<dbReference type="InterPro" id="IPR001109">
    <property type="entry name" value="Hydrogenase_HupF/HypC"/>
</dbReference>
<organism evidence="2 3">
    <name type="scientific">Pseudooceanicola nitratireducens</name>
    <dbReference type="NCBI Taxonomy" id="517719"/>
    <lineage>
        <taxon>Bacteria</taxon>
        <taxon>Pseudomonadati</taxon>
        <taxon>Pseudomonadota</taxon>
        <taxon>Alphaproteobacteria</taxon>
        <taxon>Rhodobacterales</taxon>
        <taxon>Paracoccaceae</taxon>
        <taxon>Pseudooceanicola</taxon>
    </lineage>
</organism>
<dbReference type="GO" id="GO:0005506">
    <property type="term" value="F:iron ion binding"/>
    <property type="evidence" value="ECO:0007669"/>
    <property type="project" value="TreeGrafter"/>
</dbReference>
<reference evidence="2 3" key="1">
    <citation type="submission" date="2016-10" db="EMBL/GenBank/DDBJ databases">
        <authorList>
            <person name="de Groot N.N."/>
        </authorList>
    </citation>
    <scope>NUCLEOTIDE SEQUENCE [LARGE SCALE GENOMIC DNA]</scope>
    <source>
        <strain evidence="2 3">DSM 29619</strain>
    </source>
</reference>
<accession>A0A1I1N453</accession>
<dbReference type="InterPro" id="IPR019812">
    <property type="entry name" value="Hydgase_assmbl_chp_CS"/>
</dbReference>
<dbReference type="EMBL" id="FOLX01000001">
    <property type="protein sequence ID" value="SFC91972.1"/>
    <property type="molecule type" value="Genomic_DNA"/>
</dbReference>
<proteinExistence type="inferred from homology"/>
<dbReference type="GO" id="GO:1902670">
    <property type="term" value="F:carbon dioxide binding"/>
    <property type="evidence" value="ECO:0007669"/>
    <property type="project" value="TreeGrafter"/>
</dbReference>
<dbReference type="NCBIfam" id="TIGR00074">
    <property type="entry name" value="hypC_hupF"/>
    <property type="match status" value="1"/>
</dbReference>
<keyword evidence="3" id="KW-1185">Reference proteome</keyword>
<name>A0A1I1N453_9RHOB</name>
<dbReference type="Gene3D" id="2.30.30.140">
    <property type="match status" value="1"/>
</dbReference>
<sequence length="106" mass="10639">MCVGVPMQVLSVDGIAARASDGREEALIDLSLTGPVPPGTWVLTHLGAAREVISAQDAALIAAALDGLRDVMAGGTGGDAFDDIDARGPQLPPHLLAAQAAGRTEG</sequence>